<organism evidence="3">
    <name type="scientific">marine metagenome</name>
    <dbReference type="NCBI Taxonomy" id="408172"/>
    <lineage>
        <taxon>unclassified sequences</taxon>
        <taxon>metagenomes</taxon>
        <taxon>ecological metagenomes</taxon>
    </lineage>
</organism>
<dbReference type="SUPFAM" id="SSF56601">
    <property type="entry name" value="beta-lactamase/transpeptidase-like"/>
    <property type="match status" value="1"/>
</dbReference>
<gene>
    <name evidence="3" type="ORF">METZ01_LOCUS284821</name>
</gene>
<dbReference type="EMBL" id="UINC01084904">
    <property type="protein sequence ID" value="SVC31967.1"/>
    <property type="molecule type" value="Genomic_DNA"/>
</dbReference>
<accession>A0A382LA56</accession>
<feature type="non-terminal residue" evidence="3">
    <location>
        <position position="1"/>
    </location>
</feature>
<proteinExistence type="predicted"/>
<evidence type="ECO:0000259" key="2">
    <source>
        <dbReference type="Pfam" id="PF00144"/>
    </source>
</evidence>
<feature type="region of interest" description="Disordered" evidence="1">
    <location>
        <begin position="1"/>
        <end position="20"/>
    </location>
</feature>
<evidence type="ECO:0000256" key="1">
    <source>
        <dbReference type="SAM" id="MobiDB-lite"/>
    </source>
</evidence>
<feature type="domain" description="Beta-lactamase-related" evidence="2">
    <location>
        <begin position="13"/>
        <end position="72"/>
    </location>
</feature>
<dbReference type="Gene3D" id="3.40.710.10">
    <property type="entry name" value="DD-peptidase/beta-lactamase superfamily"/>
    <property type="match status" value="1"/>
</dbReference>
<dbReference type="InterPro" id="IPR001466">
    <property type="entry name" value="Beta-lactam-related"/>
</dbReference>
<sequence length="106" mass="12006">QRSNVVDGSSRCLGWDSPSGEASGGVYLGDSSFGHTGFTGTSLWIDPENAVIVILLTNAVHPNRSWKEPKYFEWRQRIHSAVYETLGFTEQNPNLKWKPRWVVKEQ</sequence>
<dbReference type="AlphaFoldDB" id="A0A382LA56"/>
<name>A0A382LA56_9ZZZZ</name>
<reference evidence="3" key="1">
    <citation type="submission" date="2018-05" db="EMBL/GenBank/DDBJ databases">
        <authorList>
            <person name="Lanie J.A."/>
            <person name="Ng W.-L."/>
            <person name="Kazmierczak K.M."/>
            <person name="Andrzejewski T.M."/>
            <person name="Davidsen T.M."/>
            <person name="Wayne K.J."/>
            <person name="Tettelin H."/>
            <person name="Glass J.I."/>
            <person name="Rusch D."/>
            <person name="Podicherti R."/>
            <person name="Tsui H.-C.T."/>
            <person name="Winkler M.E."/>
        </authorList>
    </citation>
    <scope>NUCLEOTIDE SEQUENCE</scope>
</reference>
<protein>
    <recommendedName>
        <fullName evidence="2">Beta-lactamase-related domain-containing protein</fullName>
    </recommendedName>
</protein>
<evidence type="ECO:0000313" key="3">
    <source>
        <dbReference type="EMBL" id="SVC31967.1"/>
    </source>
</evidence>
<dbReference type="Pfam" id="PF00144">
    <property type="entry name" value="Beta-lactamase"/>
    <property type="match status" value="1"/>
</dbReference>
<dbReference type="InterPro" id="IPR012338">
    <property type="entry name" value="Beta-lactam/transpept-like"/>
</dbReference>